<name>A0ABX8S686_9ACTN</name>
<gene>
    <name evidence="6" type="ORF">KV203_11985</name>
</gene>
<dbReference type="InterPro" id="IPR020904">
    <property type="entry name" value="Sc_DH/Rdtase_CS"/>
</dbReference>
<dbReference type="SUPFAM" id="SSF51735">
    <property type="entry name" value="NAD(P)-binding Rossmann-fold domains"/>
    <property type="match status" value="1"/>
</dbReference>
<evidence type="ECO:0000256" key="2">
    <source>
        <dbReference type="ARBA" id="ARBA00022797"/>
    </source>
</evidence>
<accession>A0ABX8S686</accession>
<dbReference type="PRINTS" id="PR00081">
    <property type="entry name" value="GDHRDH"/>
</dbReference>
<sequence length="295" mass="29785">MAKRSAGLLCDTVAVVAGSSRGIGFAVAQGLAASGAAVVVNGRDAAAVETAVAALVAAGAVADGVVGSAADPAIAERLLAAGVSLGRVGVLVNCAGTAEQPGSSIVNVTSAQWHELLASHLHSTFETCRVFAPHLVAAGGGAIVNTASHAYTGRFGGTGYAAGKGAVISLTYALAAELAEHDVRVNAVCPGARTRLSTGADYTATIRELNRRKLLDDLSLAGALDPPPAEFVAPLYVYLASELAANISGRVLVAAGGYLGEFGAPTERLVAYRDHRDTAPYRPDEIATLVQGLRD</sequence>
<dbReference type="InterPro" id="IPR036291">
    <property type="entry name" value="NAD(P)-bd_dom_sf"/>
</dbReference>
<evidence type="ECO:0000256" key="1">
    <source>
        <dbReference type="ARBA" id="ARBA00006484"/>
    </source>
</evidence>
<keyword evidence="3" id="KW-0560">Oxidoreductase</keyword>
<dbReference type="InterPro" id="IPR002347">
    <property type="entry name" value="SDR_fam"/>
</dbReference>
<evidence type="ECO:0000313" key="7">
    <source>
        <dbReference type="Proteomes" id="UP000887023"/>
    </source>
</evidence>
<keyword evidence="2" id="KW-0058">Aromatic hydrocarbons catabolism</keyword>
<dbReference type="PROSITE" id="PS00061">
    <property type="entry name" value="ADH_SHORT"/>
    <property type="match status" value="1"/>
</dbReference>
<evidence type="ECO:0000256" key="3">
    <source>
        <dbReference type="ARBA" id="ARBA00023002"/>
    </source>
</evidence>
<dbReference type="Gene3D" id="3.40.50.720">
    <property type="entry name" value="NAD(P)-binding Rossmann-like Domain"/>
    <property type="match status" value="1"/>
</dbReference>
<evidence type="ECO:0000313" key="6">
    <source>
        <dbReference type="EMBL" id="QXQ12672.1"/>
    </source>
</evidence>
<dbReference type="PANTHER" id="PTHR43943:SF17">
    <property type="entry name" value="3-PHENYLPROPIONATE-DIHYDRODIOL_CINNAMIC ACID-DIHYDRODIOL DEHYDROGENASE"/>
    <property type="match status" value="1"/>
</dbReference>
<reference evidence="6" key="1">
    <citation type="submission" date="2021-07" db="EMBL/GenBank/DDBJ databases">
        <title>Candidatus Kaistella beijingensis sp. nov. isolated from a municipal wastewater treatment plant is involved in sludge foaming.</title>
        <authorList>
            <person name="Song Y."/>
            <person name="Liu S.-J."/>
        </authorList>
    </citation>
    <scope>NUCLEOTIDE SEQUENCE</scope>
    <source>
        <strain evidence="6">DSM 43998</strain>
    </source>
</reference>
<organism evidence="6 7">
    <name type="scientific">Skermania pinensis</name>
    <dbReference type="NCBI Taxonomy" id="39122"/>
    <lineage>
        <taxon>Bacteria</taxon>
        <taxon>Bacillati</taxon>
        <taxon>Actinomycetota</taxon>
        <taxon>Actinomycetes</taxon>
        <taxon>Mycobacteriales</taxon>
        <taxon>Gordoniaceae</taxon>
        <taxon>Skermania</taxon>
    </lineage>
</organism>
<proteinExistence type="inferred from homology"/>
<dbReference type="Pfam" id="PF00106">
    <property type="entry name" value="adh_short"/>
    <property type="match status" value="1"/>
</dbReference>
<dbReference type="PRINTS" id="PR00080">
    <property type="entry name" value="SDRFAMILY"/>
</dbReference>
<dbReference type="Proteomes" id="UP000887023">
    <property type="component" value="Chromosome"/>
</dbReference>
<protein>
    <submittedName>
        <fullName evidence="6">SDR family oxidoreductase</fullName>
    </submittedName>
</protein>
<dbReference type="EMBL" id="CP079105">
    <property type="protein sequence ID" value="QXQ12672.1"/>
    <property type="molecule type" value="Genomic_DNA"/>
</dbReference>
<dbReference type="CDD" id="cd05233">
    <property type="entry name" value="SDR_c"/>
    <property type="match status" value="1"/>
</dbReference>
<evidence type="ECO:0000256" key="4">
    <source>
        <dbReference type="ARBA" id="ARBA00023027"/>
    </source>
</evidence>
<dbReference type="RefSeq" id="WP_066475120.1">
    <property type="nucleotide sequence ID" value="NZ_CBCRUZ010000012.1"/>
</dbReference>
<comment type="similarity">
    <text evidence="1 5">Belongs to the short-chain dehydrogenases/reductases (SDR) family.</text>
</comment>
<dbReference type="PANTHER" id="PTHR43943">
    <property type="entry name" value="DEHYDROGENASE/REDUCTASE (SDR FAMILY) MEMBER 4"/>
    <property type="match status" value="1"/>
</dbReference>
<evidence type="ECO:0000256" key="5">
    <source>
        <dbReference type="RuleBase" id="RU000363"/>
    </source>
</evidence>
<keyword evidence="4" id="KW-0520">NAD</keyword>
<keyword evidence="7" id="KW-1185">Reference proteome</keyword>